<dbReference type="InterPro" id="IPR008927">
    <property type="entry name" value="6-PGluconate_DH-like_C_sf"/>
</dbReference>
<evidence type="ECO:0000259" key="1">
    <source>
        <dbReference type="Pfam" id="PF03807"/>
    </source>
</evidence>
<feature type="domain" description="Pyrroline-5-carboxylate reductase catalytic N-terminal" evidence="1">
    <location>
        <begin position="2"/>
        <end position="78"/>
    </location>
</feature>
<organism evidence="3 4">
    <name type="scientific">Candidatus Parabacteroides intestinipullorum</name>
    <dbReference type="NCBI Taxonomy" id="2838723"/>
    <lineage>
        <taxon>Bacteria</taxon>
        <taxon>Pseudomonadati</taxon>
        <taxon>Bacteroidota</taxon>
        <taxon>Bacteroidia</taxon>
        <taxon>Bacteroidales</taxon>
        <taxon>Tannerellaceae</taxon>
        <taxon>Parabacteroides</taxon>
    </lineage>
</organism>
<dbReference type="PANTHER" id="PTHR40459">
    <property type="entry name" value="CONSERVED HYPOTHETICAL ALANINE AND LEUCINE RICH PROTEIN"/>
    <property type="match status" value="1"/>
</dbReference>
<reference evidence="3" key="2">
    <citation type="submission" date="2021-04" db="EMBL/GenBank/DDBJ databases">
        <authorList>
            <person name="Gilroy R."/>
        </authorList>
    </citation>
    <scope>NUCLEOTIDE SEQUENCE</scope>
    <source>
        <strain evidence="3">ChiGjej6B6-14162</strain>
    </source>
</reference>
<dbReference type="Pfam" id="PF03807">
    <property type="entry name" value="F420_oxidored"/>
    <property type="match status" value="1"/>
</dbReference>
<dbReference type="InterPro" id="IPR028939">
    <property type="entry name" value="P5C_Rdtase_cat_N"/>
</dbReference>
<dbReference type="EMBL" id="DXEL01000058">
    <property type="protein sequence ID" value="HIX75081.1"/>
    <property type="molecule type" value="Genomic_DNA"/>
</dbReference>
<protein>
    <submittedName>
        <fullName evidence="3">DUF2520 domain-containing protein</fullName>
    </submittedName>
</protein>
<dbReference type="Gene3D" id="1.10.1040.20">
    <property type="entry name" value="ProC-like, C-terminal domain"/>
    <property type="match status" value="1"/>
</dbReference>
<sequence>MRIVCIGSGNLATNLTFAWKEAGILVEQVFSRTEANAKALAGLLGCAWTSSTGEIINDADLYLFSLKDSALETVASRLPGNSGLWVHTAGSMPLAVFEPFATRRGVLYPLQTFSKGRRIDLGNVPFFLEANSEEDGAILEQLARAVSRDVRFLPSEKRRHLHLAAVFACNFVNHIYALADDILRKEGIPFEVLLPLIDETAAKVHRLTPREAQTGPAIRYDENVINKHLAMLDKTPELKALYETLSRSIHKEANK</sequence>
<evidence type="ECO:0000259" key="2">
    <source>
        <dbReference type="Pfam" id="PF10728"/>
    </source>
</evidence>
<evidence type="ECO:0000313" key="4">
    <source>
        <dbReference type="Proteomes" id="UP000886740"/>
    </source>
</evidence>
<dbReference type="InterPro" id="IPR018931">
    <property type="entry name" value="DUF2520"/>
</dbReference>
<comment type="caution">
    <text evidence="3">The sequence shown here is derived from an EMBL/GenBank/DDBJ whole genome shotgun (WGS) entry which is preliminary data.</text>
</comment>
<feature type="domain" description="DUF2520" evidence="2">
    <location>
        <begin position="124"/>
        <end position="249"/>
    </location>
</feature>
<evidence type="ECO:0000313" key="3">
    <source>
        <dbReference type="EMBL" id="HIX75081.1"/>
    </source>
</evidence>
<dbReference type="AlphaFoldDB" id="A0A9D1X9M0"/>
<proteinExistence type="predicted"/>
<dbReference type="SUPFAM" id="SSF51735">
    <property type="entry name" value="NAD(P)-binding Rossmann-fold domains"/>
    <property type="match status" value="1"/>
</dbReference>
<dbReference type="Pfam" id="PF10728">
    <property type="entry name" value="DUF2520"/>
    <property type="match status" value="1"/>
</dbReference>
<dbReference type="InterPro" id="IPR036291">
    <property type="entry name" value="NAD(P)-bd_dom_sf"/>
</dbReference>
<name>A0A9D1X9M0_9BACT</name>
<dbReference type="Proteomes" id="UP000886740">
    <property type="component" value="Unassembled WGS sequence"/>
</dbReference>
<accession>A0A9D1X9M0</accession>
<dbReference type="PANTHER" id="PTHR40459:SF1">
    <property type="entry name" value="CONSERVED HYPOTHETICAL ALANINE AND LEUCINE RICH PROTEIN"/>
    <property type="match status" value="1"/>
</dbReference>
<gene>
    <name evidence="3" type="ORF">H9977_08640</name>
</gene>
<reference evidence="3" key="1">
    <citation type="journal article" date="2021" name="PeerJ">
        <title>Extensive microbial diversity within the chicken gut microbiome revealed by metagenomics and culture.</title>
        <authorList>
            <person name="Gilroy R."/>
            <person name="Ravi A."/>
            <person name="Getino M."/>
            <person name="Pursley I."/>
            <person name="Horton D.L."/>
            <person name="Alikhan N.F."/>
            <person name="Baker D."/>
            <person name="Gharbi K."/>
            <person name="Hall N."/>
            <person name="Watson M."/>
            <person name="Adriaenssens E.M."/>
            <person name="Foster-Nyarko E."/>
            <person name="Jarju S."/>
            <person name="Secka A."/>
            <person name="Antonio M."/>
            <person name="Oren A."/>
            <person name="Chaudhuri R.R."/>
            <person name="La Ragione R."/>
            <person name="Hildebrand F."/>
            <person name="Pallen M.J."/>
        </authorList>
    </citation>
    <scope>NUCLEOTIDE SEQUENCE</scope>
    <source>
        <strain evidence="3">ChiGjej6B6-14162</strain>
    </source>
</reference>
<dbReference type="SUPFAM" id="SSF48179">
    <property type="entry name" value="6-phosphogluconate dehydrogenase C-terminal domain-like"/>
    <property type="match status" value="1"/>
</dbReference>
<dbReference type="Gene3D" id="3.40.50.720">
    <property type="entry name" value="NAD(P)-binding Rossmann-like Domain"/>
    <property type="match status" value="1"/>
</dbReference>
<dbReference type="InterPro" id="IPR037108">
    <property type="entry name" value="TM1727-like_C_sf"/>
</dbReference>